<evidence type="ECO:0000256" key="1">
    <source>
        <dbReference type="SAM" id="MobiDB-lite"/>
    </source>
</evidence>
<feature type="compositionally biased region" description="Polar residues" evidence="1">
    <location>
        <begin position="1162"/>
        <end position="1208"/>
    </location>
</feature>
<reference evidence="3" key="1">
    <citation type="journal article" date="2023" name="Genome Biol. Evol.">
        <title>First Whole Genome Sequence and Flow Cytometry Genome Size Data for the Lichen-Forming Fungus Ramalina farinacea (Ascomycota).</title>
        <authorList>
            <person name="Llewellyn T."/>
            <person name="Mian S."/>
            <person name="Hill R."/>
            <person name="Leitch I.J."/>
            <person name="Gaya E."/>
        </authorList>
    </citation>
    <scope>NUCLEOTIDE SEQUENCE</scope>
    <source>
        <strain evidence="3">LIQ254RAFAR</strain>
    </source>
</reference>
<feature type="compositionally biased region" description="Basic residues" evidence="1">
    <location>
        <begin position="1"/>
        <end position="21"/>
    </location>
</feature>
<dbReference type="Proteomes" id="UP001161017">
    <property type="component" value="Unassembled WGS sequence"/>
</dbReference>
<dbReference type="Pfam" id="PF23749">
    <property type="entry name" value="DUF7165"/>
    <property type="match status" value="1"/>
</dbReference>
<feature type="region of interest" description="Disordered" evidence="1">
    <location>
        <begin position="1083"/>
        <end position="1103"/>
    </location>
</feature>
<feature type="compositionally biased region" description="Polar residues" evidence="1">
    <location>
        <begin position="957"/>
        <end position="987"/>
    </location>
</feature>
<dbReference type="SUPFAM" id="SSF82171">
    <property type="entry name" value="DPP6 N-terminal domain-like"/>
    <property type="match status" value="1"/>
</dbReference>
<feature type="compositionally biased region" description="Low complexity" evidence="1">
    <location>
        <begin position="177"/>
        <end position="187"/>
    </location>
</feature>
<feature type="compositionally biased region" description="Low complexity" evidence="1">
    <location>
        <begin position="999"/>
        <end position="1017"/>
    </location>
</feature>
<dbReference type="Gene3D" id="2.130.10.10">
    <property type="entry name" value="YVTN repeat-like/Quinoprotein amine dehydrogenase"/>
    <property type="match status" value="1"/>
</dbReference>
<gene>
    <name evidence="3" type="ORF">OHK93_001239</name>
</gene>
<dbReference type="InterPro" id="IPR015943">
    <property type="entry name" value="WD40/YVTN_repeat-like_dom_sf"/>
</dbReference>
<feature type="region of interest" description="Disordered" evidence="1">
    <location>
        <begin position="855"/>
        <end position="874"/>
    </location>
</feature>
<evidence type="ECO:0000259" key="2">
    <source>
        <dbReference type="Pfam" id="PF23749"/>
    </source>
</evidence>
<organism evidence="3 4">
    <name type="scientific">Ramalina farinacea</name>
    <dbReference type="NCBI Taxonomy" id="258253"/>
    <lineage>
        <taxon>Eukaryota</taxon>
        <taxon>Fungi</taxon>
        <taxon>Dikarya</taxon>
        <taxon>Ascomycota</taxon>
        <taxon>Pezizomycotina</taxon>
        <taxon>Lecanoromycetes</taxon>
        <taxon>OSLEUM clade</taxon>
        <taxon>Lecanoromycetidae</taxon>
        <taxon>Lecanorales</taxon>
        <taxon>Lecanorineae</taxon>
        <taxon>Ramalinaceae</taxon>
        <taxon>Ramalina</taxon>
    </lineage>
</organism>
<dbReference type="EMBL" id="JAPUFD010000011">
    <property type="protein sequence ID" value="MDI1490040.1"/>
    <property type="molecule type" value="Genomic_DNA"/>
</dbReference>
<feature type="region of interest" description="Disordered" evidence="1">
    <location>
        <begin position="1"/>
        <end position="201"/>
    </location>
</feature>
<evidence type="ECO:0000313" key="3">
    <source>
        <dbReference type="EMBL" id="MDI1490040.1"/>
    </source>
</evidence>
<name>A0AA43QTG0_9LECA</name>
<feature type="compositionally biased region" description="Low complexity" evidence="1">
    <location>
        <begin position="1091"/>
        <end position="1100"/>
    </location>
</feature>
<feature type="compositionally biased region" description="Basic residues" evidence="1">
    <location>
        <begin position="550"/>
        <end position="564"/>
    </location>
</feature>
<feature type="region of interest" description="Disordered" evidence="1">
    <location>
        <begin position="1121"/>
        <end position="1218"/>
    </location>
</feature>
<feature type="region of interest" description="Disordered" evidence="1">
    <location>
        <begin position="602"/>
        <end position="627"/>
    </location>
</feature>
<proteinExistence type="predicted"/>
<feature type="region of interest" description="Disordered" evidence="1">
    <location>
        <begin position="880"/>
        <end position="1071"/>
    </location>
</feature>
<feature type="region of interest" description="Disordered" evidence="1">
    <location>
        <begin position="542"/>
        <end position="566"/>
    </location>
</feature>
<sequence length="1348" mass="144394">MLPRDRHGRPAHRSSMMKRKQLPAEGVAPPAASTQAKQVDGVQEGEAGRSAVTGRIPRKPLSSSHSKEGVVSHGASPTPTTFPTPVSGPERSPSPLDAVDDPDTSFASAESQPGAPDSAAIIRASSPADEDVATGAAEAGRSRPSISTLGDEDTSALETGYSTDSVSDASEDPAPNDPVVVAPASPNMSKGKGKEPQLSKPSCTTLPAEILETILYLVDPETFSSLVLVDSAWRKASQTPHLYAYHLSRCPSYALNNAVADAGPFTDDSLLQLKRKFAREVKKNLFEAYLQPRRTIVNLVSTTTSSSAAFPRGEAFEFVFSPNGHWTLALSSSRIYVLDTASPKISVQRELKVLRRATCAAILDTGTTLAVPSKDHHINIYDLSNFTTKHIRSVTLDNKPHAIAMTPKGEVLATAFDGGVELHALTSNAGEMDRRTIKCDRIDSLTFSTDGTMLLGTTRNARNPNTVVLTAPYYTDENQDLPASEQISRIWTSQIIFPTSSRDCSHAALLSSRSDGDASWTFTFDRVFESFRAVRTDDLRNGTTYFTGPKRPRRNSSSRPKRKLTPCTLPAASDCGDLVAAGFLGKDVWIYSVPDGLDVPVLSHADDPTSNSSTSSPSGNTRSPARSFTRGEAAELMRLPQWQVLVDKYRNVFAKGRRVLEVSGPTSLSWVSQARTNGSQSLKERLVVAAPGGITSGSGHEEEGFGTVDGGRLLVLDFDRSPKDGTIEELTFEVGDAVPELLEEERVDIDTEVALARRRTRKEPRPMSTVVDALASTSDNVPPLPPTANAVANLNAANREVNSTNQPSHPSPPASPPNSDSPGLTMEEASEAFDGPYSHTQPRSRTSLYRSATAVLANRQRNPPRIADGEPVRYRRADGRGELPHESDADNWVPPPPPYAPKADVPLPEHLRKSIMPRPTDSLPFPRQRGNQEQMRRSSTTLEGRRLSSLPERPSRNPQSQTAQAPMTGRSVSESLEQLTGSISPVSSRGFDFGDGNERSTPISRSSTASSRRPVSAFVGRISHSLRRSSNPRLGSADLATDDVPPVPPVPSQTTSLPQSPTQDQRPVSPITLTGTNLQRRLEYPLPPAPANTSTPTNTSQHDLTEVSMPALPTTAQLSHLNDRYNTPPSKPSTTRLPPGLTTSGDRIPAPPRGAMGAAGGTNSPRHNNSRAASPINPTTTASATGDHSNGSSLTPTRNLSGRNSLAARSSPALLRPQAQRLDTIESISSIVSARTKTRSRTRSGGRELRSAGSGMERTQSSGPALRLDRITTTAAAREGKKGGFFGRGKRKEGKGKGTDAGVDAWNGAHPGEGDGGDRGAYAEDRARRMELNDVDGKGEKGGKCVIM</sequence>
<protein>
    <recommendedName>
        <fullName evidence="2">DUF7165 domain-containing protein</fullName>
    </recommendedName>
</protein>
<feature type="region of interest" description="Disordered" evidence="1">
    <location>
        <begin position="1233"/>
        <end position="1264"/>
    </location>
</feature>
<feature type="compositionally biased region" description="Polar residues" evidence="1">
    <location>
        <begin position="1121"/>
        <end position="1145"/>
    </location>
</feature>
<dbReference type="SUPFAM" id="SSF81383">
    <property type="entry name" value="F-box domain"/>
    <property type="match status" value="1"/>
</dbReference>
<feature type="compositionally biased region" description="Polar residues" evidence="1">
    <location>
        <begin position="929"/>
        <end position="942"/>
    </location>
</feature>
<accession>A0AA43QTG0</accession>
<dbReference type="InterPro" id="IPR055589">
    <property type="entry name" value="DUF7165"/>
</dbReference>
<feature type="region of interest" description="Disordered" evidence="1">
    <location>
        <begin position="801"/>
        <end position="826"/>
    </location>
</feature>
<comment type="caution">
    <text evidence="3">The sequence shown here is derived from an EMBL/GenBank/DDBJ whole genome shotgun (WGS) entry which is preliminary data.</text>
</comment>
<feature type="compositionally biased region" description="Basic and acidic residues" evidence="1">
    <location>
        <begin position="1312"/>
        <end position="1321"/>
    </location>
</feature>
<feature type="compositionally biased region" description="Low complexity" evidence="1">
    <location>
        <begin position="1052"/>
        <end position="1065"/>
    </location>
</feature>
<feature type="region of interest" description="Disordered" evidence="1">
    <location>
        <begin position="1281"/>
        <end position="1321"/>
    </location>
</feature>
<feature type="compositionally biased region" description="Low complexity" evidence="1">
    <location>
        <begin position="608"/>
        <end position="624"/>
    </location>
</feature>
<keyword evidence="4" id="KW-1185">Reference proteome</keyword>
<feature type="compositionally biased region" description="Polar residues" evidence="1">
    <location>
        <begin position="156"/>
        <end position="168"/>
    </location>
</feature>
<feature type="domain" description="DUF7165" evidence="2">
    <location>
        <begin position="292"/>
        <end position="745"/>
    </location>
</feature>
<evidence type="ECO:0000313" key="4">
    <source>
        <dbReference type="Proteomes" id="UP001161017"/>
    </source>
</evidence>
<dbReference type="InterPro" id="IPR036047">
    <property type="entry name" value="F-box-like_dom_sf"/>
</dbReference>